<dbReference type="CDD" id="cd07814">
    <property type="entry name" value="SRPBCC_CalC_Aha1-like"/>
    <property type="match status" value="1"/>
</dbReference>
<evidence type="ECO:0000256" key="1">
    <source>
        <dbReference type="ARBA" id="ARBA00006817"/>
    </source>
</evidence>
<dbReference type="AlphaFoldDB" id="A0A3S7UVU8"/>
<sequence length="154" mass="17639">MTPRMPVQVRVTHRFKASAERVYDAWLDPARARHWLFVTSAAPLVRSEIDARVGGIFRFVDLRDGEEVEHTGEYLELDRPRRLVFTLTVPRYSQDRDRLTVDIVPLDSGCEVTLTHEMSPDSEKYREGATRGWTELLGRFDVLLNGDMPSVGHG</sequence>
<dbReference type="InterPro" id="IPR013538">
    <property type="entry name" value="ASHA1/2-like_C"/>
</dbReference>
<comment type="similarity">
    <text evidence="1">Belongs to the AHA1 family.</text>
</comment>
<dbReference type="EMBL" id="MH908886">
    <property type="protein sequence ID" value="AYM52871.1"/>
    <property type="molecule type" value="Genomic_DNA"/>
</dbReference>
<protein>
    <recommendedName>
        <fullName evidence="2">Activator of Hsp90 ATPase homologue 1/2-like C-terminal domain-containing protein</fullName>
    </recommendedName>
</protein>
<dbReference type="Gene3D" id="3.30.530.20">
    <property type="match status" value="1"/>
</dbReference>
<feature type="domain" description="Activator of Hsp90 ATPase homologue 1/2-like C-terminal" evidence="2">
    <location>
        <begin position="16"/>
        <end position="144"/>
    </location>
</feature>
<proteinExistence type="inferred from homology"/>
<reference evidence="3" key="1">
    <citation type="journal article" date="2018" name="J. Ind. Microbiol. Biotechnol.">
        <title>Genome mining reveals uncommon alkylpyrones as type III PKS products from myxobacteria.</title>
        <authorList>
            <person name="Hug J.J."/>
            <person name="Panter F."/>
            <person name="Krug D."/>
            <person name="Muller R."/>
        </authorList>
    </citation>
    <scope>NUCLEOTIDE SEQUENCE</scope>
    <source>
        <strain evidence="3">MCy9487</strain>
    </source>
</reference>
<organism evidence="3">
    <name type="scientific">Cystobacterineae bacterium</name>
    <dbReference type="NCBI Taxonomy" id="1934914"/>
    <lineage>
        <taxon>Bacteria</taxon>
        <taxon>Pseudomonadati</taxon>
        <taxon>Myxococcota</taxon>
        <taxon>Myxococcia</taxon>
        <taxon>Myxococcales</taxon>
        <taxon>Cystobacterineae</taxon>
    </lineage>
</organism>
<dbReference type="Pfam" id="PF08327">
    <property type="entry name" value="AHSA1"/>
    <property type="match status" value="1"/>
</dbReference>
<evidence type="ECO:0000313" key="3">
    <source>
        <dbReference type="EMBL" id="AYM52871.1"/>
    </source>
</evidence>
<accession>A0A3S7UVU8</accession>
<dbReference type="SUPFAM" id="SSF55961">
    <property type="entry name" value="Bet v1-like"/>
    <property type="match status" value="1"/>
</dbReference>
<evidence type="ECO:0000259" key="2">
    <source>
        <dbReference type="Pfam" id="PF08327"/>
    </source>
</evidence>
<name>A0A3S7UVU8_9BACT</name>
<dbReference type="InterPro" id="IPR023393">
    <property type="entry name" value="START-like_dom_sf"/>
</dbReference>